<evidence type="ECO:0000313" key="7">
    <source>
        <dbReference type="EMBL" id="PHT74798.1"/>
    </source>
</evidence>
<sequence length="299" mass="34650">MGPQHPSMHGVLRLIVTLDGEDVVDCEPILGYLHRGMEKIAENRTIIQYLPYVTRWDYLATMFTEAITINGPEQLGNIQVPKRASYIRVIMLELSRIASHLLWLGPFMADIGAQTPFFYIFRERELIYDLFEAATERVEGIGIIGQDEALNWGLSGPMLRASGIEWDLRKVDHYESYDEFDWQALEGIPGGPCKNLEIRRFDRLKEPEWNDFEYWFISKKPSPTFELSKQELYVRVEAPKGELGIFIIGDQSVFPWRWKIRPPGFINFQVLPQLVKRMKLVDIMTILGSIDIIIGEIDR</sequence>
<reference evidence="7 8" key="2">
    <citation type="journal article" date="2017" name="Genome Biol.">
        <title>New reference genome sequences of hot pepper reveal the massive evolution of plant disease-resistance genes by retroduplication.</title>
        <authorList>
            <person name="Kim S."/>
            <person name="Park J."/>
            <person name="Yeom S.I."/>
            <person name="Kim Y.M."/>
            <person name="Seo E."/>
            <person name="Kim K.T."/>
            <person name="Kim M.S."/>
            <person name="Lee J.M."/>
            <person name="Cheong K."/>
            <person name="Shin H.S."/>
            <person name="Kim S.B."/>
            <person name="Han K."/>
            <person name="Lee J."/>
            <person name="Park M."/>
            <person name="Lee H.A."/>
            <person name="Lee H.Y."/>
            <person name="Lee Y."/>
            <person name="Oh S."/>
            <person name="Lee J.H."/>
            <person name="Choi E."/>
            <person name="Choi E."/>
            <person name="Lee S.E."/>
            <person name="Jeon J."/>
            <person name="Kim H."/>
            <person name="Choi G."/>
            <person name="Song H."/>
            <person name="Lee J."/>
            <person name="Lee S.C."/>
            <person name="Kwon J.K."/>
            <person name="Lee H.Y."/>
            <person name="Koo N."/>
            <person name="Hong Y."/>
            <person name="Kim R.W."/>
            <person name="Kang W.H."/>
            <person name="Huh J.H."/>
            <person name="Kang B.C."/>
            <person name="Yang T.J."/>
            <person name="Lee Y.H."/>
            <person name="Bennetzen J.L."/>
            <person name="Choi D."/>
        </authorList>
    </citation>
    <scope>NUCLEOTIDE SEQUENCE [LARGE SCALE GENOMIC DNA]</scope>
    <source>
        <strain evidence="8">cv. CM334</strain>
    </source>
</reference>
<comment type="similarity">
    <text evidence="1 5">Belongs to the complex I 49 kDa subunit family.</text>
</comment>
<keyword evidence="4 5" id="KW-0520">NAD</keyword>
<evidence type="ECO:0000259" key="6">
    <source>
        <dbReference type="Pfam" id="PF00346"/>
    </source>
</evidence>
<dbReference type="PROSITE" id="PS00535">
    <property type="entry name" value="COMPLEX1_49K"/>
    <property type="match status" value="1"/>
</dbReference>
<dbReference type="PANTHER" id="PTHR11993:SF10">
    <property type="entry name" value="NADH DEHYDROGENASE [UBIQUINONE] IRON-SULFUR PROTEIN 2, MITOCHONDRIAL"/>
    <property type="match status" value="1"/>
</dbReference>
<feature type="domain" description="NADH-quinone oxidoreductase subunit D" evidence="6">
    <location>
        <begin position="220"/>
        <end position="299"/>
    </location>
</feature>
<evidence type="ECO:0000313" key="8">
    <source>
        <dbReference type="Proteomes" id="UP000222542"/>
    </source>
</evidence>
<evidence type="ECO:0000256" key="2">
    <source>
        <dbReference type="ARBA" id="ARBA00022448"/>
    </source>
</evidence>
<reference evidence="7 8" key="1">
    <citation type="journal article" date="2014" name="Nat. Genet.">
        <title>Genome sequence of the hot pepper provides insights into the evolution of pungency in Capsicum species.</title>
        <authorList>
            <person name="Kim S."/>
            <person name="Park M."/>
            <person name="Yeom S.I."/>
            <person name="Kim Y.M."/>
            <person name="Lee J.M."/>
            <person name="Lee H.A."/>
            <person name="Seo E."/>
            <person name="Choi J."/>
            <person name="Cheong K."/>
            <person name="Kim K.T."/>
            <person name="Jung K."/>
            <person name="Lee G.W."/>
            <person name="Oh S.K."/>
            <person name="Bae C."/>
            <person name="Kim S.B."/>
            <person name="Lee H.Y."/>
            <person name="Kim S.Y."/>
            <person name="Kim M.S."/>
            <person name="Kang B.C."/>
            <person name="Jo Y.D."/>
            <person name="Yang H.B."/>
            <person name="Jeong H.J."/>
            <person name="Kang W.H."/>
            <person name="Kwon J.K."/>
            <person name="Shin C."/>
            <person name="Lim J.Y."/>
            <person name="Park J.H."/>
            <person name="Huh J.H."/>
            <person name="Kim J.S."/>
            <person name="Kim B.D."/>
            <person name="Cohen O."/>
            <person name="Paran I."/>
            <person name="Suh M.C."/>
            <person name="Lee S.B."/>
            <person name="Kim Y.K."/>
            <person name="Shin Y."/>
            <person name="Noh S.J."/>
            <person name="Park J."/>
            <person name="Seo Y.S."/>
            <person name="Kwon S.Y."/>
            <person name="Kim H.A."/>
            <person name="Park J.M."/>
            <person name="Kim H.J."/>
            <person name="Choi S.B."/>
            <person name="Bosland P.W."/>
            <person name="Reeves G."/>
            <person name="Jo S.H."/>
            <person name="Lee B.W."/>
            <person name="Cho H.T."/>
            <person name="Choi H.S."/>
            <person name="Lee M.S."/>
            <person name="Yu Y."/>
            <person name="Do Choi Y."/>
            <person name="Park B.S."/>
            <person name="van Deynze A."/>
            <person name="Ashrafi H."/>
            <person name="Hill T."/>
            <person name="Kim W.T."/>
            <person name="Pai H.S."/>
            <person name="Ahn H.K."/>
            <person name="Yeam I."/>
            <person name="Giovannoni J.J."/>
            <person name="Rose J.K."/>
            <person name="Sorensen I."/>
            <person name="Lee S.J."/>
            <person name="Kim R.W."/>
            <person name="Choi I.Y."/>
            <person name="Choi B.S."/>
            <person name="Lim J.S."/>
            <person name="Lee Y.H."/>
            <person name="Choi D."/>
        </authorList>
    </citation>
    <scope>NUCLEOTIDE SEQUENCE [LARGE SCALE GENOMIC DNA]</scope>
    <source>
        <strain evidence="8">cv. CM334</strain>
    </source>
</reference>
<dbReference type="EMBL" id="AYRZ02000008">
    <property type="protein sequence ID" value="PHT74798.1"/>
    <property type="molecule type" value="Genomic_DNA"/>
</dbReference>
<dbReference type="Gramene" id="PHT74798">
    <property type="protein sequence ID" value="PHT74798"/>
    <property type="gene ID" value="T459_22075"/>
</dbReference>
<dbReference type="PANTHER" id="PTHR11993">
    <property type="entry name" value="NADH-UBIQUINONE OXIDOREDUCTASE 49 KDA SUBUNIT"/>
    <property type="match status" value="1"/>
</dbReference>
<feature type="domain" description="NADH-quinone oxidoreductase subunit D" evidence="6">
    <location>
        <begin position="135"/>
        <end position="184"/>
    </location>
</feature>
<dbReference type="STRING" id="4072.A0A2G2YYH5"/>
<dbReference type="InterPro" id="IPR029014">
    <property type="entry name" value="NiFe-Hase_large"/>
</dbReference>
<dbReference type="GO" id="GO:0048038">
    <property type="term" value="F:quinone binding"/>
    <property type="evidence" value="ECO:0007669"/>
    <property type="project" value="InterPro"/>
</dbReference>
<evidence type="ECO:0000256" key="1">
    <source>
        <dbReference type="ARBA" id="ARBA00005769"/>
    </source>
</evidence>
<dbReference type="Gene3D" id="1.10.645.10">
    <property type="entry name" value="Cytochrome-c3 Hydrogenase, chain B"/>
    <property type="match status" value="2"/>
</dbReference>
<dbReference type="InterPro" id="IPR022885">
    <property type="entry name" value="NDH1_su_D/H"/>
</dbReference>
<dbReference type="SUPFAM" id="SSF56762">
    <property type="entry name" value="HydB/Nqo4-like"/>
    <property type="match status" value="1"/>
</dbReference>
<dbReference type="InterPro" id="IPR014029">
    <property type="entry name" value="NADH_UbQ_OxRdtase_49kDa_CS"/>
</dbReference>
<accession>A0A2G2YYH5</accession>
<dbReference type="GO" id="GO:0016651">
    <property type="term" value="F:oxidoreductase activity, acting on NAD(P)H"/>
    <property type="evidence" value="ECO:0007669"/>
    <property type="project" value="InterPro"/>
</dbReference>
<evidence type="ECO:0000256" key="5">
    <source>
        <dbReference type="RuleBase" id="RU003685"/>
    </source>
</evidence>
<evidence type="ECO:0000256" key="3">
    <source>
        <dbReference type="ARBA" id="ARBA00022967"/>
    </source>
</evidence>
<keyword evidence="2 5" id="KW-0813">Transport</keyword>
<protein>
    <submittedName>
        <fullName evidence="7">NAD(P)H-quinone oxidoreductase subunit H, chloroplastic</fullName>
    </submittedName>
</protein>
<organism evidence="7 8">
    <name type="scientific">Capsicum annuum</name>
    <name type="common">Capsicum pepper</name>
    <dbReference type="NCBI Taxonomy" id="4072"/>
    <lineage>
        <taxon>Eukaryota</taxon>
        <taxon>Viridiplantae</taxon>
        <taxon>Streptophyta</taxon>
        <taxon>Embryophyta</taxon>
        <taxon>Tracheophyta</taxon>
        <taxon>Spermatophyta</taxon>
        <taxon>Magnoliopsida</taxon>
        <taxon>eudicotyledons</taxon>
        <taxon>Gunneridae</taxon>
        <taxon>Pentapetalae</taxon>
        <taxon>asterids</taxon>
        <taxon>lamiids</taxon>
        <taxon>Solanales</taxon>
        <taxon>Solanaceae</taxon>
        <taxon>Solanoideae</taxon>
        <taxon>Capsiceae</taxon>
        <taxon>Capsicum</taxon>
    </lineage>
</organism>
<dbReference type="Proteomes" id="UP000222542">
    <property type="component" value="Unassembled WGS sequence"/>
</dbReference>
<dbReference type="OMA" id="TMFSEIM"/>
<dbReference type="AlphaFoldDB" id="A0A2G2YYH5"/>
<keyword evidence="8" id="KW-1185">Reference proteome</keyword>
<name>A0A2G2YYH5_CAPAN</name>
<gene>
    <name evidence="7" type="ORF">T459_22075</name>
</gene>
<dbReference type="Pfam" id="PF00346">
    <property type="entry name" value="Complex1_49kDa"/>
    <property type="match status" value="2"/>
</dbReference>
<dbReference type="InterPro" id="IPR001135">
    <property type="entry name" value="NADH_Q_OxRdtase_suD"/>
</dbReference>
<dbReference type="GO" id="GO:0051287">
    <property type="term" value="F:NAD binding"/>
    <property type="evidence" value="ECO:0007669"/>
    <property type="project" value="InterPro"/>
</dbReference>
<proteinExistence type="inferred from homology"/>
<comment type="caution">
    <text evidence="7">The sequence shown here is derived from an EMBL/GenBank/DDBJ whole genome shotgun (WGS) entry which is preliminary data.</text>
</comment>
<keyword evidence="3 5" id="KW-1278">Translocase</keyword>
<evidence type="ECO:0000256" key="4">
    <source>
        <dbReference type="ARBA" id="ARBA00023027"/>
    </source>
</evidence>